<dbReference type="Gene3D" id="3.40.50.10860">
    <property type="entry name" value="Leucine Dehydrogenase, chain A, domain 1"/>
    <property type="match status" value="1"/>
</dbReference>
<dbReference type="InterPro" id="IPR013708">
    <property type="entry name" value="Shikimate_DH-bd_N"/>
</dbReference>
<accession>A0AAV9P8M8</accession>
<dbReference type="AlphaFoldDB" id="A0AAV9P8M8"/>
<name>A0AAV9P8M8_9PEZI</name>
<dbReference type="RefSeq" id="XP_064658830.1">
    <property type="nucleotide sequence ID" value="XM_064802705.1"/>
</dbReference>
<dbReference type="GO" id="GO:0004764">
    <property type="term" value="F:shikimate 3-dehydrogenase (NADP+) activity"/>
    <property type="evidence" value="ECO:0007669"/>
    <property type="project" value="InterPro"/>
</dbReference>
<dbReference type="GO" id="GO:0009423">
    <property type="term" value="P:chorismate biosynthetic process"/>
    <property type="evidence" value="ECO:0007669"/>
    <property type="project" value="TreeGrafter"/>
</dbReference>
<dbReference type="Proteomes" id="UP001337655">
    <property type="component" value="Unassembled WGS sequence"/>
</dbReference>
<evidence type="ECO:0000313" key="3">
    <source>
        <dbReference type="Proteomes" id="UP001337655"/>
    </source>
</evidence>
<reference evidence="2 3" key="1">
    <citation type="submission" date="2023-08" db="EMBL/GenBank/DDBJ databases">
        <title>Black Yeasts Isolated from many extreme environments.</title>
        <authorList>
            <person name="Coleine C."/>
            <person name="Stajich J.E."/>
            <person name="Selbmann L."/>
        </authorList>
    </citation>
    <scope>NUCLEOTIDE SEQUENCE [LARGE SCALE GENOMIC DNA]</scope>
    <source>
        <strain evidence="2 3">CCFEE 5935</strain>
    </source>
</reference>
<dbReference type="PANTHER" id="PTHR21089">
    <property type="entry name" value="SHIKIMATE DEHYDROGENASE"/>
    <property type="match status" value="1"/>
</dbReference>
<protein>
    <recommendedName>
        <fullName evidence="1">Shikimate dehydrogenase substrate binding N-terminal domain-containing protein</fullName>
    </recommendedName>
</protein>
<dbReference type="InterPro" id="IPR036291">
    <property type="entry name" value="NAD(P)-bd_dom_sf"/>
</dbReference>
<comment type="caution">
    <text evidence="2">The sequence shown here is derived from an EMBL/GenBank/DDBJ whole genome shotgun (WGS) entry which is preliminary data.</text>
</comment>
<dbReference type="GeneID" id="89926801"/>
<dbReference type="Pfam" id="PF08501">
    <property type="entry name" value="Shikimate_dh_N"/>
    <property type="match status" value="1"/>
</dbReference>
<dbReference type="EMBL" id="JAVRRT010000008">
    <property type="protein sequence ID" value="KAK5169484.1"/>
    <property type="molecule type" value="Genomic_DNA"/>
</dbReference>
<proteinExistence type="predicted"/>
<dbReference type="InterPro" id="IPR046346">
    <property type="entry name" value="Aminoacid_DH-like_N_sf"/>
</dbReference>
<dbReference type="GO" id="GO:0019632">
    <property type="term" value="P:shikimate metabolic process"/>
    <property type="evidence" value="ECO:0007669"/>
    <property type="project" value="TreeGrafter"/>
</dbReference>
<sequence length="311" mass="34212">MATATTNGIITCQPPKTDHLDGQGYLFGYPIAHSLSPLLHQTIFESLSLNWDYFLLPSTDVQQFLSLIRNSRCYGSGVTMPNKIAIIPHLDDLTPECRAVGACNTVYWRDSKLIGTNTDIAGVRESFLQNVPESRFRNRPGLVVGGGGAARSAVYALVEYLGCKTVYLVNRDASEVEAVMSWCKSQGYGDGLIHVSTVAQAEALEGPGAAVACVPNFPPVTDAEWEARRILECFLSKPHQGAMLEMCYHPVVWTEIAELSKKAGWEVILGTEAMIYQGFEQARCWTGRSLEDLPVQRVKEAIAKELSRARL</sequence>
<dbReference type="PANTHER" id="PTHR21089:SF1">
    <property type="entry name" value="BIFUNCTIONAL 3-DEHYDROQUINATE DEHYDRATASE_SHIKIMATE DEHYDROGENASE, CHLOROPLASTIC"/>
    <property type="match status" value="1"/>
</dbReference>
<evidence type="ECO:0000259" key="1">
    <source>
        <dbReference type="Pfam" id="PF08501"/>
    </source>
</evidence>
<dbReference type="InterPro" id="IPR022893">
    <property type="entry name" value="Shikimate_DH_fam"/>
</dbReference>
<dbReference type="SUPFAM" id="SSF51735">
    <property type="entry name" value="NAD(P)-binding Rossmann-fold domains"/>
    <property type="match status" value="1"/>
</dbReference>
<evidence type="ECO:0000313" key="2">
    <source>
        <dbReference type="EMBL" id="KAK5169484.1"/>
    </source>
</evidence>
<keyword evidence="3" id="KW-1185">Reference proteome</keyword>
<gene>
    <name evidence="2" type="ORF">LTR77_005460</name>
</gene>
<feature type="domain" description="Shikimate dehydrogenase substrate binding N-terminal" evidence="1">
    <location>
        <begin position="26"/>
        <end position="106"/>
    </location>
</feature>
<dbReference type="Gene3D" id="3.40.50.720">
    <property type="entry name" value="NAD(P)-binding Rossmann-like Domain"/>
    <property type="match status" value="1"/>
</dbReference>
<dbReference type="SUPFAM" id="SSF53223">
    <property type="entry name" value="Aminoacid dehydrogenase-like, N-terminal domain"/>
    <property type="match status" value="1"/>
</dbReference>
<organism evidence="2 3">
    <name type="scientific">Saxophila tyrrhenica</name>
    <dbReference type="NCBI Taxonomy" id="1690608"/>
    <lineage>
        <taxon>Eukaryota</taxon>
        <taxon>Fungi</taxon>
        <taxon>Dikarya</taxon>
        <taxon>Ascomycota</taxon>
        <taxon>Pezizomycotina</taxon>
        <taxon>Dothideomycetes</taxon>
        <taxon>Dothideomycetidae</taxon>
        <taxon>Mycosphaerellales</taxon>
        <taxon>Extremaceae</taxon>
        <taxon>Saxophila</taxon>
    </lineage>
</organism>